<evidence type="ECO:0000313" key="2">
    <source>
        <dbReference type="EMBL" id="SVD83576.1"/>
    </source>
</evidence>
<feature type="non-terminal residue" evidence="2">
    <location>
        <position position="1"/>
    </location>
</feature>
<evidence type="ECO:0000259" key="1">
    <source>
        <dbReference type="Pfam" id="PF12770"/>
    </source>
</evidence>
<accession>A0A382YJV4</accession>
<sequence length="263" mass="28719">SDTYSKKKMGGMFSYYSTLPWMPLKYSMSVVPSVYSFTILRSQKEKNNSINSFVGIGNPIFNDDKSIDVSSIAFNDIFTKGGIADIKKINQFASLPETEKELRLIAKNFLPQNTQLYLKKEASEEIIKTANLSKADVIAFSTHATVSGELGIAEPGLILTPPKTGSKENDGILTASEIAELKLNANLVLLSACNTAGSGKYGTEPLSGLVRAFFFAGAKSLLVSHWSVESESAYRITTKMFERIAAGDTKSEALRKSIVYLIK</sequence>
<feature type="domain" description="CHAT" evidence="1">
    <location>
        <begin position="25"/>
        <end position="257"/>
    </location>
</feature>
<feature type="non-terminal residue" evidence="2">
    <location>
        <position position="263"/>
    </location>
</feature>
<dbReference type="EMBL" id="UINC01176446">
    <property type="protein sequence ID" value="SVD83576.1"/>
    <property type="molecule type" value="Genomic_DNA"/>
</dbReference>
<proteinExistence type="predicted"/>
<organism evidence="2">
    <name type="scientific">marine metagenome</name>
    <dbReference type="NCBI Taxonomy" id="408172"/>
    <lineage>
        <taxon>unclassified sequences</taxon>
        <taxon>metagenomes</taxon>
        <taxon>ecological metagenomes</taxon>
    </lineage>
</organism>
<reference evidence="2" key="1">
    <citation type="submission" date="2018-05" db="EMBL/GenBank/DDBJ databases">
        <authorList>
            <person name="Lanie J.A."/>
            <person name="Ng W.-L."/>
            <person name="Kazmierczak K.M."/>
            <person name="Andrzejewski T.M."/>
            <person name="Davidsen T.M."/>
            <person name="Wayne K.J."/>
            <person name="Tettelin H."/>
            <person name="Glass J.I."/>
            <person name="Rusch D."/>
            <person name="Podicherti R."/>
            <person name="Tsui H.-C.T."/>
            <person name="Winkler M.E."/>
        </authorList>
    </citation>
    <scope>NUCLEOTIDE SEQUENCE</scope>
</reference>
<dbReference type="Pfam" id="PF12770">
    <property type="entry name" value="CHAT"/>
    <property type="match status" value="1"/>
</dbReference>
<gene>
    <name evidence="2" type="ORF">METZ01_LOCUS436430</name>
</gene>
<protein>
    <recommendedName>
        <fullName evidence="1">CHAT domain-containing protein</fullName>
    </recommendedName>
</protein>
<dbReference type="InterPro" id="IPR024983">
    <property type="entry name" value="CHAT_dom"/>
</dbReference>
<dbReference type="AlphaFoldDB" id="A0A382YJV4"/>
<name>A0A382YJV4_9ZZZZ</name>